<evidence type="ECO:0000313" key="2">
    <source>
        <dbReference type="Proteomes" id="UP000623172"/>
    </source>
</evidence>
<dbReference type="AlphaFoldDB" id="A0A926D2Z8"/>
<dbReference type="Proteomes" id="UP000623172">
    <property type="component" value="Unassembled WGS sequence"/>
</dbReference>
<evidence type="ECO:0000313" key="1">
    <source>
        <dbReference type="EMBL" id="MBC8530581.1"/>
    </source>
</evidence>
<comment type="caution">
    <text evidence="1">The sequence shown here is derived from an EMBL/GenBank/DDBJ whole genome shotgun (WGS) entry which is preliminary data.</text>
</comment>
<gene>
    <name evidence="1" type="ORF">H8696_01800</name>
</gene>
<keyword evidence="2" id="KW-1185">Reference proteome</keyword>
<accession>A0A926D2Z8</accession>
<reference evidence="1" key="1">
    <citation type="submission" date="2020-08" db="EMBL/GenBank/DDBJ databases">
        <title>Genome public.</title>
        <authorList>
            <person name="Liu C."/>
            <person name="Sun Q."/>
        </authorList>
    </citation>
    <scope>NUCLEOTIDE SEQUENCE</scope>
    <source>
        <strain evidence="1">NSJ-53</strain>
    </source>
</reference>
<name>A0A926D2Z8_9FIRM</name>
<sequence length="142" mass="14257">MAVKTDWAASEVVTAADFNDLSAKALAVDTHTHNGTNGVKLDYGNLTNTPDCIVKSGDQTVEGALTLDNLLLTLSGAESSTAAFSGSALTLLSQVSAYSYGEGRIGLKAGELPSGAASSGAADLTALLALLIEAVKELGGAQ</sequence>
<dbReference type="RefSeq" id="WP_249314554.1">
    <property type="nucleotide sequence ID" value="NZ_JACRSR010000001.1"/>
</dbReference>
<protein>
    <submittedName>
        <fullName evidence="1">Uncharacterized protein</fullName>
    </submittedName>
</protein>
<organism evidence="1 2">
    <name type="scientific">Gehongia tenuis</name>
    <dbReference type="NCBI Taxonomy" id="2763655"/>
    <lineage>
        <taxon>Bacteria</taxon>
        <taxon>Bacillati</taxon>
        <taxon>Bacillota</taxon>
        <taxon>Clostridia</taxon>
        <taxon>Christensenellales</taxon>
        <taxon>Christensenellaceae</taxon>
        <taxon>Gehongia</taxon>
    </lineage>
</organism>
<proteinExistence type="predicted"/>
<dbReference type="EMBL" id="JACRSR010000001">
    <property type="protein sequence ID" value="MBC8530581.1"/>
    <property type="molecule type" value="Genomic_DNA"/>
</dbReference>